<dbReference type="RefSeq" id="WP_070017658.1">
    <property type="nucleotide sequence ID" value="NZ_LJGW01000280.1"/>
</dbReference>
<name>A0A1E7L3A5_9ACTN</name>
<keyword evidence="3" id="KW-1185">Reference proteome</keyword>
<dbReference type="EMBL" id="LJGW01000280">
    <property type="protein sequence ID" value="OEV10660.1"/>
    <property type="molecule type" value="Genomic_DNA"/>
</dbReference>
<feature type="domain" description="DUF397" evidence="1">
    <location>
        <begin position="16"/>
        <end position="68"/>
    </location>
</feature>
<dbReference type="Pfam" id="PF04149">
    <property type="entry name" value="DUF397"/>
    <property type="match status" value="1"/>
</dbReference>
<evidence type="ECO:0000313" key="2">
    <source>
        <dbReference type="EMBL" id="OEV10660.1"/>
    </source>
</evidence>
<organism evidence="2 3">
    <name type="scientific">Streptomyces nanshensis</name>
    <dbReference type="NCBI Taxonomy" id="518642"/>
    <lineage>
        <taxon>Bacteria</taxon>
        <taxon>Bacillati</taxon>
        <taxon>Actinomycetota</taxon>
        <taxon>Actinomycetes</taxon>
        <taxon>Kitasatosporales</taxon>
        <taxon>Streptomycetaceae</taxon>
        <taxon>Streptomyces</taxon>
    </lineage>
</organism>
<evidence type="ECO:0000313" key="3">
    <source>
        <dbReference type="Proteomes" id="UP000176005"/>
    </source>
</evidence>
<sequence>MRIDNGIEASRLKGVTWRKSTRSNPNGNCVELAGLPGGHVAVRNSRHPSGPALIYTPAEMAAFVQGAKDGDFDDLLASES</sequence>
<protein>
    <submittedName>
        <fullName evidence="2">Regulator</fullName>
    </submittedName>
</protein>
<dbReference type="AlphaFoldDB" id="A0A1E7L3A5"/>
<dbReference type="Proteomes" id="UP000176005">
    <property type="component" value="Unassembled WGS sequence"/>
</dbReference>
<dbReference type="PATRIC" id="fig|518642.10.peg.3682"/>
<comment type="caution">
    <text evidence="2">The sequence shown here is derived from an EMBL/GenBank/DDBJ whole genome shotgun (WGS) entry which is preliminary data.</text>
</comment>
<proteinExistence type="predicted"/>
<accession>A0A1E7L3A5</accession>
<gene>
    <name evidence="2" type="ORF">AN218_16535</name>
</gene>
<evidence type="ECO:0000259" key="1">
    <source>
        <dbReference type="Pfam" id="PF04149"/>
    </source>
</evidence>
<reference evidence="2 3" key="1">
    <citation type="journal article" date="2016" name="Front. Microbiol.">
        <title>Comparative Genomics Analysis of Streptomyces Species Reveals Their Adaptation to the Marine Environment and Their Diversity at the Genomic Level.</title>
        <authorList>
            <person name="Tian X."/>
            <person name="Zhang Z."/>
            <person name="Yang T."/>
            <person name="Chen M."/>
            <person name="Li J."/>
            <person name="Chen F."/>
            <person name="Yang J."/>
            <person name="Li W."/>
            <person name="Zhang B."/>
            <person name="Zhang Z."/>
            <person name="Wu J."/>
            <person name="Zhang C."/>
            <person name="Long L."/>
            <person name="Xiao J."/>
        </authorList>
    </citation>
    <scope>NUCLEOTIDE SEQUENCE [LARGE SCALE GENOMIC DNA]</scope>
    <source>
        <strain evidence="2 3">SCSIO 10429</strain>
    </source>
</reference>
<dbReference type="InterPro" id="IPR007278">
    <property type="entry name" value="DUF397"/>
</dbReference>